<dbReference type="InterPro" id="IPR000612">
    <property type="entry name" value="PMP3"/>
</dbReference>
<evidence type="ECO:0000256" key="4">
    <source>
        <dbReference type="ARBA" id="ARBA00022989"/>
    </source>
</evidence>
<evidence type="ECO:0008006" key="9">
    <source>
        <dbReference type="Google" id="ProtNLM"/>
    </source>
</evidence>
<feature type="signal peptide" evidence="6">
    <location>
        <begin position="1"/>
        <end position="23"/>
    </location>
</feature>
<feature type="chain" id="PRO_5026864899" description="YqaE/Pmp3 family membrane protein" evidence="6">
    <location>
        <begin position="24"/>
        <end position="77"/>
    </location>
</feature>
<dbReference type="Pfam" id="PF01679">
    <property type="entry name" value="Pmp3"/>
    <property type="match status" value="1"/>
</dbReference>
<dbReference type="RefSeq" id="WP_171469993.1">
    <property type="nucleotide sequence ID" value="NZ_CP053452.2"/>
</dbReference>
<accession>A0A6M5YIL4</accession>
<keyword evidence="6" id="KW-0732">Signal</keyword>
<name>A0A6M5YIL4_9BACT</name>
<protein>
    <recommendedName>
        <fullName evidence="9">YqaE/Pmp3 family membrane protein</fullName>
    </recommendedName>
</protein>
<dbReference type="KEGG" id="ftj:FTUN_1401"/>
<dbReference type="AlphaFoldDB" id="A0A6M5YIL4"/>
<evidence type="ECO:0000256" key="5">
    <source>
        <dbReference type="ARBA" id="ARBA00023136"/>
    </source>
</evidence>
<proteinExistence type="inferred from homology"/>
<comment type="subcellular location">
    <subcellularLocation>
        <location evidence="1">Membrane</location>
    </subcellularLocation>
</comment>
<evidence type="ECO:0000256" key="1">
    <source>
        <dbReference type="ARBA" id="ARBA00004370"/>
    </source>
</evidence>
<reference evidence="8" key="1">
    <citation type="submission" date="2020-05" db="EMBL/GenBank/DDBJ databases">
        <title>Frigoriglobus tundricola gen. nov., sp. nov., a psychrotolerant cellulolytic planctomycete of the family Gemmataceae with two divergent copies of 16S rRNA gene.</title>
        <authorList>
            <person name="Kulichevskaya I.S."/>
            <person name="Ivanova A.A."/>
            <person name="Naumoff D.G."/>
            <person name="Beletsky A.V."/>
            <person name="Rijpstra W.I.C."/>
            <person name="Sinninghe Damste J.S."/>
            <person name="Mardanov A.V."/>
            <person name="Ravin N.V."/>
            <person name="Dedysh S.N."/>
        </authorList>
    </citation>
    <scope>NUCLEOTIDE SEQUENCE [LARGE SCALE GENOMIC DNA]</scope>
    <source>
        <strain evidence="8">PL17</strain>
    </source>
</reference>
<evidence type="ECO:0000256" key="6">
    <source>
        <dbReference type="SAM" id="SignalP"/>
    </source>
</evidence>
<evidence type="ECO:0000313" key="7">
    <source>
        <dbReference type="EMBL" id="QJW93887.1"/>
    </source>
</evidence>
<evidence type="ECO:0000256" key="2">
    <source>
        <dbReference type="ARBA" id="ARBA00009530"/>
    </source>
</evidence>
<keyword evidence="4" id="KW-1133">Transmembrane helix</keyword>
<evidence type="ECO:0000256" key="3">
    <source>
        <dbReference type="ARBA" id="ARBA00022692"/>
    </source>
</evidence>
<keyword evidence="3" id="KW-0812">Transmembrane</keyword>
<dbReference type="Proteomes" id="UP000503447">
    <property type="component" value="Chromosome"/>
</dbReference>
<dbReference type="GO" id="GO:0016020">
    <property type="term" value="C:membrane"/>
    <property type="evidence" value="ECO:0007669"/>
    <property type="project" value="UniProtKB-SubCell"/>
</dbReference>
<sequence>MLSVFAIVCPPLAVLLTSSPLQAATNLGLTLFLYVPGVLHARKAVEKYSVNRQYDKLMRILDDRATAGVRATYPTAA</sequence>
<keyword evidence="8" id="KW-1185">Reference proteome</keyword>
<gene>
    <name evidence="7" type="ORF">FTUN_1401</name>
</gene>
<keyword evidence="5" id="KW-0472">Membrane</keyword>
<evidence type="ECO:0000313" key="8">
    <source>
        <dbReference type="Proteomes" id="UP000503447"/>
    </source>
</evidence>
<comment type="similarity">
    <text evidence="2">Belongs to the UPF0057 (PMP3) family.</text>
</comment>
<organism evidence="7 8">
    <name type="scientific">Frigoriglobus tundricola</name>
    <dbReference type="NCBI Taxonomy" id="2774151"/>
    <lineage>
        <taxon>Bacteria</taxon>
        <taxon>Pseudomonadati</taxon>
        <taxon>Planctomycetota</taxon>
        <taxon>Planctomycetia</taxon>
        <taxon>Gemmatales</taxon>
        <taxon>Gemmataceae</taxon>
        <taxon>Frigoriglobus</taxon>
    </lineage>
</organism>
<dbReference type="EMBL" id="CP053452">
    <property type="protein sequence ID" value="QJW93887.1"/>
    <property type="molecule type" value="Genomic_DNA"/>
</dbReference>